<evidence type="ECO:0000313" key="2">
    <source>
        <dbReference type="EMBL" id="MBH0780799.1"/>
    </source>
</evidence>
<proteinExistence type="predicted"/>
<feature type="chain" id="PRO_5039497892" description="DUF320 domain-containing protein" evidence="1">
    <location>
        <begin position="23"/>
        <end position="57"/>
    </location>
</feature>
<organism evidence="2 3">
    <name type="scientific">Nocardia bovistercoris</name>
    <dbReference type="NCBI Taxonomy" id="2785916"/>
    <lineage>
        <taxon>Bacteria</taxon>
        <taxon>Bacillati</taxon>
        <taxon>Actinomycetota</taxon>
        <taxon>Actinomycetes</taxon>
        <taxon>Mycobacteriales</taxon>
        <taxon>Nocardiaceae</taxon>
        <taxon>Nocardia</taxon>
    </lineage>
</organism>
<dbReference type="RefSeq" id="WP_196153111.1">
    <property type="nucleotide sequence ID" value="NZ_JADMLG010000018.1"/>
</dbReference>
<comment type="caution">
    <text evidence="2">The sequence shown here is derived from an EMBL/GenBank/DDBJ whole genome shotgun (WGS) entry which is preliminary data.</text>
</comment>
<dbReference type="AlphaFoldDB" id="A0A931N6B9"/>
<gene>
    <name evidence="2" type="ORF">IT779_31465</name>
</gene>
<reference evidence="2" key="1">
    <citation type="submission" date="2020-11" db="EMBL/GenBank/DDBJ databases">
        <title>Nocardia NEAU-351.nov., a novel actinomycete isolated from the cow dung.</title>
        <authorList>
            <person name="Zhang X."/>
        </authorList>
    </citation>
    <scope>NUCLEOTIDE SEQUENCE</scope>
    <source>
        <strain evidence="2">NEAU-351</strain>
    </source>
</reference>
<evidence type="ECO:0008006" key="4">
    <source>
        <dbReference type="Google" id="ProtNLM"/>
    </source>
</evidence>
<keyword evidence="3" id="KW-1185">Reference proteome</keyword>
<dbReference type="EMBL" id="JADMLG010000018">
    <property type="protein sequence ID" value="MBH0780799.1"/>
    <property type="molecule type" value="Genomic_DNA"/>
</dbReference>
<accession>A0A931N6B9</accession>
<keyword evidence="1" id="KW-0732">Signal</keyword>
<feature type="signal peptide" evidence="1">
    <location>
        <begin position="1"/>
        <end position="22"/>
    </location>
</feature>
<dbReference type="Proteomes" id="UP000655751">
    <property type="component" value="Unassembled WGS sequence"/>
</dbReference>
<protein>
    <recommendedName>
        <fullName evidence="4">DUF320 domain-containing protein</fullName>
    </recommendedName>
</protein>
<name>A0A931N6B9_9NOCA</name>
<evidence type="ECO:0000313" key="3">
    <source>
        <dbReference type="Proteomes" id="UP000655751"/>
    </source>
</evidence>
<evidence type="ECO:0000256" key="1">
    <source>
        <dbReference type="SAM" id="SignalP"/>
    </source>
</evidence>
<sequence>MTMKARKVAAAAAIALSLGAIAAPAASAATTSSDIPGVNQTGSVGICVNLGSVYVCL</sequence>